<organism evidence="2 3">
    <name type="scientific">Pseudanabaena galeata UHCC 0370</name>
    <dbReference type="NCBI Taxonomy" id="3110310"/>
    <lineage>
        <taxon>Bacteria</taxon>
        <taxon>Bacillati</taxon>
        <taxon>Cyanobacteriota</taxon>
        <taxon>Cyanophyceae</taxon>
        <taxon>Pseudanabaenales</taxon>
        <taxon>Pseudanabaenaceae</taxon>
        <taxon>Pseudanabaena</taxon>
    </lineage>
</organism>
<dbReference type="RefSeq" id="WP_323259454.1">
    <property type="nucleotide sequence ID" value="NZ_JAYGIE010000005.1"/>
</dbReference>
<keyword evidence="3" id="KW-1185">Reference proteome</keyword>
<sequence>MTENIEIPFEANKDGDIPEDLPLGNYTPLLVPPSLGQSFLQPKFIYPLGAISLVNPDNLAAENDFEQLNNTFNDSPFFDQPLQSDSLGRVDSQATNQPNIQTKTIASKNNPQRQVQTERSPIDSPKSTSIQRKTVGSSQAQPLNSPLNLSSQELSANPSPNYDFQPSLDADTSENIDIQRSDDLSIIDSTNSNSDRPEQIQRTSDRSSANTPNPRLPLNSNSPVLETSIEQSNQSNPDKPVQRQIDEANLAFANNNLLEGDRSNQTESNLFAVDTTQSLQTDVVQRQSEISNVDNITQSEDLQQNYSEIDLPNPAVNLTSDNFQQIQRFPVADNISQSDHFEKIPRTSDGTTTNIQNPQVQLNSNLPVTGINKVSGFLAGDRTIQRASNLIDNDNIPQVSQVPQVAALQGQTNTAPINNPVNNISQVDLTQPIQRQPDLSISNSRISTDKNTQPIQRSSESSILDNVTESDRTIQREPDLSSVDRIQTTQTDEIQRQPDVSSVDSISQGDLTQQIQGQTDLSNSENTVVSNNTQQIQRFAESPILDRVAESDRALQRESLGSVADLTQSDEVQSQTDVDRISQGGYTPQIQRQSDLATADSSIDSSNSTTSNIQPIQRSSEPSIANNFIESDRPIQQLSTLSNIDISQSPPTTSIQRQADQTNIADLSDSDSSSTSNNSQQIQNSLESGILKNASEGDLPIQRKSDLASSVFSSVDRAMTPTDEIQRQPDVSVVDNISESDRSQPIQRQPALSIPDSTSTNNNIQPIAKTSESPILDNIDQDDRTIQREPDLFNNVDIAQAPQTDHLQQFDVAAIESTSQNNTIQREPDLSPVDIKQNAQMNEVQKQTELNPIDSPFQGDRTIQQASNSLAKDVTQVSQPDPLQQQSESLVLDSLSESDHSQLIQTKPDVSTSDSSSNRNSPQQRFGDADISTVDSISGDIQRKSNLSPDLTQTPRTDDVSTVDNISQGNHTIQKKFNISDDDVSRSAQTDYIQRKADASVNGINQESPAQQIQQTDALITDNATASNDIQQIQREVDLSPPYISENAQINEVQRQPDLNLLDSPIQSDRTIQKASELSPIDSMQILHTDEIQRQPDTLEVNSIAESDRPIQRESDLSSADSTQISQVENIQRQPDISTPDISTVDNSSSGDNRTQQIQTKSDLSNSDISTNIDSQQIQRLVDADISPVGSISDTLQQESDISAVDTISQGDRTIQRNPDVFNNVDITQSPQSNDIQRQSDASLNSLIEGNVSQQIQQTDPPISDSNAGENIVQPLQTNFSNVDSNVDIQQNTRSDELQRQSDISTVDNNIAGDNNTQQIQRTSDLSNSNSDASSNTQQIATAIESPLDSLSEDNSSQQIQTKSDLSTADISINRESQQIQRFVDADISDADINSENIQRKTNSSPVELTQFQFDIPQRQPDIVLADNTSPTEQNIQRETDLFNNIDSLQTSQTNDNQETSNLPVDAAEIISQGNLAPQTQPTNLSIADRTFTSNSAQSIQRESLVHNTSQSDRNISSEPAISALDVKQDSQASEIQRQPNISDVDRIAKSDRLTIQNNSDLPPADITQTPQTEGIQRQSDESPVLDSRAESERPQQIQTKPDLSTSNISTNSDSQQIQRFGDADISNVGSIADAIPQSSDISASDISAVDLISQSDRTVQREPELSNNVDSISGGNPISNPVESIQRESLVDNISQSDRNISSEPAISALDVKQDSQTSEIQRQPNISDVDRIAKSDRLTIQNNSDLPPADSTQPPQVDGIQRQSDESPVLDSRAERDHPQQIQTKPDLSTSNISINRESQQIQRFGDADIPVDIDIASDLSPVDITQSSPTNEIQRLSSIAVDDITQGDLTQQTQKTDSSTDSSVDAIQRQSDVSMTDISQSNYTPQRESNGATVIKNDITSSPQNEAIQRQFDPDISTVDNVYQNNSVIQRESDLSVIDTTQASITNDAQSKLQREIVDSTIDNISQVDRIQPVQRNLDYSESSNVDSTLTVDRPNVIQRDTDLVALETEVSSQTSENLDHENQQQIQKKNDQEKENTTNNQTSVEQNTNQTILQMLADPSNTKDLQLPKTIENLAHTDYLGNFSLLPSLQIPSPITSQTVQRSPTDRQDRSTQSSLPNSLNNFAKTIQPMQDKNADNSNSQTSSMGWSNISELLANLPPPPKASSSTSSLNKQTSSTSDRSPLASPSSPSTSSTSNQTTIQRSADSPPSDNDQDLYLTPTGLQKGNPNKITNTRSNTIQRELTSDTLPEAQVSVNTSQNNHSYNAENFAENLETLAQEIYILLKHRLETEKERQGTRYQGRLPW</sequence>
<comment type="caution">
    <text evidence="2">The sequence shown here is derived from an EMBL/GenBank/DDBJ whole genome shotgun (WGS) entry which is preliminary data.</text>
</comment>
<reference evidence="2 3" key="1">
    <citation type="submission" date="2023-12" db="EMBL/GenBank/DDBJ databases">
        <title>Baltic Sea Cyanobacteria.</title>
        <authorList>
            <person name="Delbaje E."/>
            <person name="Fewer D.P."/>
            <person name="Shishido T.K."/>
        </authorList>
    </citation>
    <scope>NUCLEOTIDE SEQUENCE [LARGE SCALE GENOMIC DNA]</scope>
    <source>
        <strain evidence="2 3">UHCC 0370</strain>
    </source>
</reference>
<feature type="compositionally biased region" description="Polar residues" evidence="1">
    <location>
        <begin position="2224"/>
        <end position="2239"/>
    </location>
</feature>
<feature type="region of interest" description="Disordered" evidence="1">
    <location>
        <begin position="1554"/>
        <end position="1617"/>
    </location>
</feature>
<feature type="compositionally biased region" description="Low complexity" evidence="1">
    <location>
        <begin position="600"/>
        <end position="613"/>
    </location>
</feature>
<feature type="compositionally biased region" description="Polar residues" evidence="1">
    <location>
        <begin position="1117"/>
        <end position="1171"/>
    </location>
</feature>
<feature type="compositionally biased region" description="Low complexity" evidence="1">
    <location>
        <begin position="210"/>
        <end position="222"/>
    </location>
</feature>
<evidence type="ECO:0000256" key="1">
    <source>
        <dbReference type="SAM" id="MobiDB-lite"/>
    </source>
</evidence>
<feature type="compositionally biased region" description="Low complexity" evidence="1">
    <location>
        <begin position="906"/>
        <end position="925"/>
    </location>
</feature>
<feature type="compositionally biased region" description="Polar residues" evidence="1">
    <location>
        <begin position="1554"/>
        <end position="1578"/>
    </location>
</feature>
<feature type="compositionally biased region" description="Low complexity" evidence="1">
    <location>
        <begin position="1851"/>
        <end position="1868"/>
    </location>
</feature>
<feature type="compositionally biased region" description="Polar residues" evidence="1">
    <location>
        <begin position="868"/>
        <end position="882"/>
    </location>
</feature>
<feature type="compositionally biased region" description="Polar residues" evidence="1">
    <location>
        <begin position="1595"/>
        <end position="1617"/>
    </location>
</feature>
<dbReference type="EMBL" id="JAYGIE010000005">
    <property type="protein sequence ID" value="MEA5476399.1"/>
    <property type="molecule type" value="Genomic_DNA"/>
</dbReference>
<feature type="compositionally biased region" description="Polar residues" evidence="1">
    <location>
        <begin position="1666"/>
        <end position="1682"/>
    </location>
</feature>
<feature type="region of interest" description="Disordered" evidence="1">
    <location>
        <begin position="1293"/>
        <end position="1316"/>
    </location>
</feature>
<feature type="compositionally biased region" description="Basic and acidic residues" evidence="1">
    <location>
        <begin position="2021"/>
        <end position="2040"/>
    </location>
</feature>
<gene>
    <name evidence="2" type="ORF">VB774_02090</name>
</gene>
<feature type="region of interest" description="Disordered" evidence="1">
    <location>
        <begin position="2014"/>
        <end position="2050"/>
    </location>
</feature>
<feature type="region of interest" description="Disordered" evidence="1">
    <location>
        <begin position="560"/>
        <end position="621"/>
    </location>
</feature>
<feature type="region of interest" description="Disordered" evidence="1">
    <location>
        <begin position="2156"/>
        <end position="2239"/>
    </location>
</feature>
<feature type="compositionally biased region" description="Polar residues" evidence="1">
    <location>
        <begin position="1301"/>
        <end position="1316"/>
    </location>
</feature>
<feature type="compositionally biased region" description="Polar residues" evidence="1">
    <location>
        <begin position="81"/>
        <end position="164"/>
    </location>
</feature>
<feature type="region of interest" description="Disordered" evidence="1">
    <location>
        <begin position="868"/>
        <end position="964"/>
    </location>
</feature>
<proteinExistence type="predicted"/>
<feature type="compositionally biased region" description="Basic and acidic residues" evidence="1">
    <location>
        <begin position="195"/>
        <end position="205"/>
    </location>
</feature>
<accession>A0ABU5TDP4</accession>
<feature type="compositionally biased region" description="Low complexity" evidence="1">
    <location>
        <begin position="883"/>
        <end position="895"/>
    </location>
</feature>
<feature type="compositionally biased region" description="Polar residues" evidence="1">
    <location>
        <begin position="2115"/>
        <end position="2124"/>
    </location>
</feature>
<feature type="region of interest" description="Disordered" evidence="1">
    <location>
        <begin position="2098"/>
        <end position="2124"/>
    </location>
</feature>
<feature type="compositionally biased region" description="Polar residues" evidence="1">
    <location>
        <begin position="1741"/>
        <end position="1757"/>
    </location>
</feature>
<feature type="region of interest" description="Disordered" evidence="1">
    <location>
        <begin position="1091"/>
        <end position="1171"/>
    </location>
</feature>
<feature type="region of interest" description="Disordered" evidence="1">
    <location>
        <begin position="1741"/>
        <end position="1795"/>
    </location>
</feature>
<feature type="compositionally biased region" description="Polar residues" evidence="1">
    <location>
        <begin position="436"/>
        <end position="467"/>
    </location>
</feature>
<feature type="region of interest" description="Disordered" evidence="1">
    <location>
        <begin position="487"/>
        <end position="511"/>
    </location>
</feature>
<feature type="region of interest" description="Disordered" evidence="1">
    <location>
        <begin position="436"/>
        <end position="475"/>
    </location>
</feature>
<evidence type="ECO:0000313" key="2">
    <source>
        <dbReference type="EMBL" id="MEA5476399.1"/>
    </source>
</evidence>
<feature type="region of interest" description="Disordered" evidence="1">
    <location>
        <begin position="1658"/>
        <end position="1682"/>
    </location>
</feature>
<feature type="compositionally biased region" description="Polar residues" evidence="1">
    <location>
        <begin position="944"/>
        <end position="964"/>
    </location>
</feature>
<feature type="compositionally biased region" description="Basic and acidic residues" evidence="1">
    <location>
        <begin position="1106"/>
        <end position="1116"/>
    </location>
</feature>
<feature type="region of interest" description="Disordered" evidence="1">
    <location>
        <begin position="73"/>
        <end position="222"/>
    </location>
</feature>
<feature type="region of interest" description="Disordered" evidence="1">
    <location>
        <begin position="737"/>
        <end position="762"/>
    </location>
</feature>
<feature type="compositionally biased region" description="Polar residues" evidence="1">
    <location>
        <begin position="2204"/>
        <end position="2214"/>
    </location>
</feature>
<protein>
    <submittedName>
        <fullName evidence="2">Uncharacterized protein</fullName>
    </submittedName>
</protein>
<dbReference type="Proteomes" id="UP001301388">
    <property type="component" value="Unassembled WGS sequence"/>
</dbReference>
<feature type="compositionally biased region" description="Low complexity" evidence="1">
    <location>
        <begin position="2168"/>
        <end position="2203"/>
    </location>
</feature>
<evidence type="ECO:0000313" key="3">
    <source>
        <dbReference type="Proteomes" id="UP001301388"/>
    </source>
</evidence>
<feature type="compositionally biased region" description="Polar residues" evidence="1">
    <location>
        <begin position="2098"/>
        <end position="2107"/>
    </location>
</feature>
<feature type="compositionally biased region" description="Polar residues" evidence="1">
    <location>
        <begin position="584"/>
        <end position="596"/>
    </location>
</feature>
<name>A0ABU5TDP4_9CYAN</name>
<feature type="compositionally biased region" description="Polar residues" evidence="1">
    <location>
        <begin position="1871"/>
        <end position="1894"/>
    </location>
</feature>
<feature type="compositionally biased region" description="Polar residues" evidence="1">
    <location>
        <begin position="565"/>
        <end position="576"/>
    </location>
</feature>
<feature type="region of interest" description="Disordered" evidence="1">
    <location>
        <begin position="1850"/>
        <end position="1894"/>
    </location>
</feature>
<feature type="compositionally biased region" description="Polar residues" evidence="1">
    <location>
        <begin position="2041"/>
        <end position="2050"/>
    </location>
</feature>
<feature type="compositionally biased region" description="Polar residues" evidence="1">
    <location>
        <begin position="1782"/>
        <end position="1795"/>
    </location>
</feature>